<protein>
    <recommendedName>
        <fullName evidence="1">UPF0248 protein AKJ43_02000</fullName>
    </recommendedName>
</protein>
<evidence type="ECO:0000259" key="2">
    <source>
        <dbReference type="Pfam" id="PF04457"/>
    </source>
</evidence>
<dbReference type="Proteomes" id="UP000070400">
    <property type="component" value="Unassembled WGS sequence"/>
</dbReference>
<evidence type="ECO:0000313" key="3">
    <source>
        <dbReference type="EMBL" id="KXB02326.1"/>
    </source>
</evidence>
<dbReference type="Pfam" id="PF04457">
    <property type="entry name" value="MJ1316"/>
    <property type="match status" value="1"/>
</dbReference>
<sequence>MGAREVLNKLKWHPDLDLDKAKVTIVHRGAPCNERVIDGNDIQSLGSSFMDVRLNEGKVKIPYHRILKIEVPNKELWRRSC</sequence>
<keyword evidence="4" id="KW-1185">Reference proteome</keyword>
<dbReference type="HAMAP" id="MF_01245">
    <property type="entry name" value="UPF0248"/>
    <property type="match status" value="1"/>
</dbReference>
<comment type="caution">
    <text evidence="3">The sequence shown here is derived from an EMBL/GenBank/DDBJ whole genome shotgun (WGS) entry which is preliminary data.</text>
</comment>
<dbReference type="InterPro" id="IPR040459">
    <property type="entry name" value="MJ1316"/>
</dbReference>
<evidence type="ECO:0000313" key="4">
    <source>
        <dbReference type="Proteomes" id="UP000070400"/>
    </source>
</evidence>
<feature type="domain" description="MJ1316 RNA cyclic group end recognition" evidence="2">
    <location>
        <begin position="3"/>
        <end position="79"/>
    </location>
</feature>
<organism evidence="3 4">
    <name type="scientific">candidate division MSBL1 archaeon SCGC-AAA261D19</name>
    <dbReference type="NCBI Taxonomy" id="1698273"/>
    <lineage>
        <taxon>Archaea</taxon>
        <taxon>Methanobacteriati</taxon>
        <taxon>Methanobacteriota</taxon>
        <taxon>candidate division MSBL1</taxon>
    </lineage>
</organism>
<comment type="similarity">
    <text evidence="1">Belongs to the UPF0248 family.</text>
</comment>
<dbReference type="InterPro" id="IPR007547">
    <property type="entry name" value="UPF0248"/>
</dbReference>
<gene>
    <name evidence="3" type="ORF">AKJ43_02000</name>
</gene>
<proteinExistence type="inferred from homology"/>
<dbReference type="EMBL" id="LHXX01000018">
    <property type="protein sequence ID" value="KXB02326.1"/>
    <property type="molecule type" value="Genomic_DNA"/>
</dbReference>
<name>A0A133V7E2_9EURY</name>
<accession>A0A133V7E2</accession>
<reference evidence="3 4" key="1">
    <citation type="journal article" date="2016" name="Sci. Rep.">
        <title>Metabolic traits of an uncultured archaeal lineage -MSBL1- from brine pools of the Red Sea.</title>
        <authorList>
            <person name="Mwirichia R."/>
            <person name="Alam I."/>
            <person name="Rashid M."/>
            <person name="Vinu M."/>
            <person name="Ba-Alawi W."/>
            <person name="Anthony Kamau A."/>
            <person name="Kamanda Ngugi D."/>
            <person name="Goker M."/>
            <person name="Klenk H.P."/>
            <person name="Bajic V."/>
            <person name="Stingl U."/>
        </authorList>
    </citation>
    <scope>NUCLEOTIDE SEQUENCE [LARGE SCALE GENOMIC DNA]</scope>
    <source>
        <strain evidence="3">SCGC-AAA261D19</strain>
    </source>
</reference>
<dbReference type="AlphaFoldDB" id="A0A133V7E2"/>
<evidence type="ECO:0000256" key="1">
    <source>
        <dbReference type="HAMAP-Rule" id="MF_01245"/>
    </source>
</evidence>